<evidence type="ECO:0000256" key="3">
    <source>
        <dbReference type="ARBA" id="ARBA00022630"/>
    </source>
</evidence>
<keyword evidence="8 13" id="KW-0676">Redox-active center</keyword>
<evidence type="ECO:0000256" key="5">
    <source>
        <dbReference type="ARBA" id="ARBA00023002"/>
    </source>
</evidence>
<dbReference type="PRINTS" id="PR00368">
    <property type="entry name" value="FADPNR"/>
</dbReference>
<keyword evidence="4 11" id="KW-0274">FAD</keyword>
<dbReference type="PRINTS" id="PR00411">
    <property type="entry name" value="PNDRDTASEI"/>
</dbReference>
<dbReference type="Gene3D" id="3.50.50.60">
    <property type="entry name" value="FAD/NAD(P)-binding domain"/>
    <property type="match status" value="2"/>
</dbReference>
<feature type="binding site" evidence="11">
    <location>
        <position position="202"/>
    </location>
    <ligand>
        <name>NAD(+)</name>
        <dbReference type="ChEBI" id="CHEBI:57540"/>
    </ligand>
</feature>
<proteinExistence type="inferred from homology"/>
<dbReference type="InterPro" id="IPR012999">
    <property type="entry name" value="Pyr_OxRdtase_I_AS"/>
</dbReference>
<dbReference type="Gene3D" id="3.30.390.30">
    <property type="match status" value="1"/>
</dbReference>
<dbReference type="RefSeq" id="WP_227119406.1">
    <property type="nucleotide sequence ID" value="NZ_LT598928.1"/>
</dbReference>
<evidence type="ECO:0000256" key="6">
    <source>
        <dbReference type="ARBA" id="ARBA00023027"/>
    </source>
</evidence>
<feature type="binding site" evidence="11">
    <location>
        <begin position="179"/>
        <end position="186"/>
    </location>
    <ligand>
        <name>NAD(+)</name>
        <dbReference type="ChEBI" id="CHEBI:57540"/>
    </ligand>
</feature>
<dbReference type="InterPro" id="IPR050151">
    <property type="entry name" value="Class-I_Pyr_Nuc-Dis_Oxidored"/>
</dbReference>
<evidence type="ECO:0000256" key="7">
    <source>
        <dbReference type="ARBA" id="ARBA00023157"/>
    </source>
</evidence>
<dbReference type="PANTHER" id="PTHR22912:SF217">
    <property type="entry name" value="DIHYDROLIPOYL DEHYDROGENASE"/>
    <property type="match status" value="1"/>
</dbReference>
<name>A0A212ITP6_9BACT</name>
<dbReference type="Pfam" id="PF07992">
    <property type="entry name" value="Pyr_redox_2"/>
    <property type="match status" value="1"/>
</dbReference>
<feature type="binding site" evidence="11">
    <location>
        <position position="266"/>
    </location>
    <ligand>
        <name>NAD(+)</name>
        <dbReference type="ChEBI" id="CHEBI:57540"/>
    </ligand>
</feature>
<feature type="domain" description="Pyridine nucleotide-disulphide oxidoreductase dimerisation" evidence="14">
    <location>
        <begin position="341"/>
        <end position="447"/>
    </location>
</feature>
<organism evidence="16">
    <name type="scientific">uncultured Desulfovibrio sp</name>
    <dbReference type="NCBI Taxonomy" id="167968"/>
    <lineage>
        <taxon>Bacteria</taxon>
        <taxon>Pseudomonadati</taxon>
        <taxon>Thermodesulfobacteriota</taxon>
        <taxon>Desulfovibrionia</taxon>
        <taxon>Desulfovibrionales</taxon>
        <taxon>Desulfovibrionaceae</taxon>
        <taxon>Desulfovibrio</taxon>
        <taxon>environmental samples</taxon>
    </lineage>
</organism>
<evidence type="ECO:0000256" key="12">
    <source>
        <dbReference type="PIRSR" id="PIRSR000350-4"/>
    </source>
</evidence>
<evidence type="ECO:0000256" key="11">
    <source>
        <dbReference type="PIRSR" id="PIRSR000350-3"/>
    </source>
</evidence>
<feature type="domain" description="FAD/NAD(P)-binding" evidence="15">
    <location>
        <begin position="4"/>
        <end position="321"/>
    </location>
</feature>
<evidence type="ECO:0000256" key="10">
    <source>
        <dbReference type="PIRSR" id="PIRSR000350-2"/>
    </source>
</evidence>
<sequence length="457" mass="46755">MNTFDVVIIGGGPGGAKAAGILARGGKSVALVESTHMGGVCLNCGCIPTKLLLGATAPKGLLRGLERQRVAKGNIEVDYDALQKRIQRFVKASSQTLSKGLEQLGVTLIEGHAACASPSEVMVTGADGTVQNLRAEHIILAGGSRSAAFPGMTPDHDAVLDSTDMLRVPAIPESLIVVGAGAIGLEMADFFNAMGSKVTIVEAAPHLAPTEDADLGQEMAKLLGKTGISCITGVKATSLTTREGAAVLVLEDGRELTAAKALVAVGRTPNTDTLGAEKAGCTLQARGFITVDEHLMAAPNVYAIGDINGQTLLAHAAEHQGAYVARRIIGAQSGPYASGPVPSCVYGSLEIMRVGLTARQALALCGPVAVSRAQLMGNAIAQAGGDASGFIKIVWQNGCIVGIAALGHGVSHLVTAAQLLLIGQYHGSALNAFMFAHPTLDEALHSALEAQQEPFAG</sequence>
<evidence type="ECO:0000256" key="4">
    <source>
        <dbReference type="ARBA" id="ARBA00022827"/>
    </source>
</evidence>
<dbReference type="InterPro" id="IPR016156">
    <property type="entry name" value="FAD/NAD-linked_Rdtase_dimer_sf"/>
</dbReference>
<dbReference type="SUPFAM" id="SSF55424">
    <property type="entry name" value="FAD/NAD-linked reductases, dimerisation (C-terminal) domain"/>
    <property type="match status" value="1"/>
</dbReference>
<dbReference type="AlphaFoldDB" id="A0A212ITP6"/>
<evidence type="ECO:0000256" key="8">
    <source>
        <dbReference type="ARBA" id="ARBA00023284"/>
    </source>
</evidence>
<dbReference type="PANTHER" id="PTHR22912">
    <property type="entry name" value="DISULFIDE OXIDOREDUCTASE"/>
    <property type="match status" value="1"/>
</dbReference>
<evidence type="ECO:0000259" key="15">
    <source>
        <dbReference type="Pfam" id="PF07992"/>
    </source>
</evidence>
<dbReference type="GO" id="GO:0004148">
    <property type="term" value="F:dihydrolipoyl dehydrogenase (NADH) activity"/>
    <property type="evidence" value="ECO:0007669"/>
    <property type="project" value="TreeGrafter"/>
</dbReference>
<dbReference type="SUPFAM" id="SSF51905">
    <property type="entry name" value="FAD/NAD(P)-binding domain"/>
    <property type="match status" value="1"/>
</dbReference>
<dbReference type="PIRSF" id="PIRSF000350">
    <property type="entry name" value="Mercury_reductase_MerA"/>
    <property type="match status" value="1"/>
</dbReference>
<evidence type="ECO:0000313" key="16">
    <source>
        <dbReference type="EMBL" id="SBV90574.1"/>
    </source>
</evidence>
<keyword evidence="11" id="KW-0547">Nucleotide-binding</keyword>
<comment type="cofactor">
    <cofactor evidence="11">
        <name>FAD</name>
        <dbReference type="ChEBI" id="CHEBI:57692"/>
    </cofactor>
    <text evidence="11">Binds 1 FAD per subunit.</text>
</comment>
<keyword evidence="6 11" id="KW-0520">NAD</keyword>
<dbReference type="InterPro" id="IPR004099">
    <property type="entry name" value="Pyr_nucl-diS_OxRdtase_dimer"/>
</dbReference>
<evidence type="ECO:0000259" key="14">
    <source>
        <dbReference type="Pfam" id="PF02852"/>
    </source>
</evidence>
<reference evidence="16" key="1">
    <citation type="submission" date="2016-04" db="EMBL/GenBank/DDBJ databases">
        <authorList>
            <person name="Evans L.H."/>
            <person name="Alamgir A."/>
            <person name="Owens N."/>
            <person name="Weber N.D."/>
            <person name="Virtaneva K."/>
            <person name="Barbian K."/>
            <person name="Babar A."/>
            <person name="Rosenke K."/>
        </authorList>
    </citation>
    <scope>NUCLEOTIDE SEQUENCE</scope>
    <source>
        <strain evidence="16">92-2</strain>
    </source>
</reference>
<evidence type="ECO:0000256" key="9">
    <source>
        <dbReference type="ARBA" id="ARBA00031281"/>
    </source>
</evidence>
<keyword evidence="3 13" id="KW-0285">Flavoprotein</keyword>
<dbReference type="Pfam" id="PF02852">
    <property type="entry name" value="Pyr_redox_dim"/>
    <property type="match status" value="1"/>
</dbReference>
<feature type="binding site" evidence="11">
    <location>
        <position position="306"/>
    </location>
    <ligand>
        <name>FAD</name>
        <dbReference type="ChEBI" id="CHEBI:57692"/>
    </ligand>
</feature>
<keyword evidence="5 13" id="KW-0560">Oxidoreductase</keyword>
<evidence type="ECO:0000256" key="1">
    <source>
        <dbReference type="ARBA" id="ARBA00007532"/>
    </source>
</evidence>
<keyword evidence="7" id="KW-1015">Disulfide bond</keyword>
<feature type="disulfide bond" description="Redox-active" evidence="12">
    <location>
        <begin position="41"/>
        <end position="46"/>
    </location>
</feature>
<dbReference type="GO" id="GO:0050660">
    <property type="term" value="F:flavin adenine dinucleotide binding"/>
    <property type="evidence" value="ECO:0007669"/>
    <property type="project" value="TreeGrafter"/>
</dbReference>
<dbReference type="InterPro" id="IPR036188">
    <property type="entry name" value="FAD/NAD-bd_sf"/>
</dbReference>
<dbReference type="InterPro" id="IPR001100">
    <property type="entry name" value="Pyr_nuc-diS_OxRdtase"/>
</dbReference>
<dbReference type="InterPro" id="IPR023753">
    <property type="entry name" value="FAD/NAD-binding_dom"/>
</dbReference>
<protein>
    <recommendedName>
        <fullName evidence="2">Dihydrolipoyl dehydrogenase</fullName>
    </recommendedName>
    <alternativeName>
        <fullName evidence="9">Dihydrolipoamide dehydrogenase</fullName>
    </alternativeName>
</protein>
<evidence type="ECO:0000256" key="2">
    <source>
        <dbReference type="ARBA" id="ARBA00016961"/>
    </source>
</evidence>
<accession>A0A212ITP6</accession>
<feature type="binding site" evidence="11">
    <location>
        <position position="50"/>
    </location>
    <ligand>
        <name>FAD</name>
        <dbReference type="ChEBI" id="CHEBI:57692"/>
    </ligand>
</feature>
<dbReference type="PROSITE" id="PS00076">
    <property type="entry name" value="PYRIDINE_REDOX_1"/>
    <property type="match status" value="1"/>
</dbReference>
<evidence type="ECO:0000256" key="13">
    <source>
        <dbReference type="RuleBase" id="RU003691"/>
    </source>
</evidence>
<dbReference type="GO" id="GO:0006103">
    <property type="term" value="P:2-oxoglutarate metabolic process"/>
    <property type="evidence" value="ECO:0007669"/>
    <property type="project" value="TreeGrafter"/>
</dbReference>
<gene>
    <name evidence="16" type="ORF">KM92DES2_10017</name>
</gene>
<dbReference type="EMBL" id="FLUP01000001">
    <property type="protein sequence ID" value="SBV90574.1"/>
    <property type="molecule type" value="Genomic_DNA"/>
</dbReference>
<feature type="active site" description="Proton acceptor" evidence="10">
    <location>
        <position position="437"/>
    </location>
</feature>
<comment type="similarity">
    <text evidence="1 13">Belongs to the class-I pyridine nucleotide-disulfide oxidoreductase family.</text>
</comment>